<comment type="caution">
    <text evidence="2">The sequence shown here is derived from an EMBL/GenBank/DDBJ whole genome shotgun (WGS) entry which is preliminary data.</text>
</comment>
<proteinExistence type="predicted"/>
<evidence type="ECO:0000313" key="3">
    <source>
        <dbReference type="Proteomes" id="UP000634136"/>
    </source>
</evidence>
<accession>A0A834XDX4</accession>
<reference evidence="2" key="1">
    <citation type="submission" date="2020-09" db="EMBL/GenBank/DDBJ databases">
        <title>Genome-Enabled Discovery of Anthraquinone Biosynthesis in Senna tora.</title>
        <authorList>
            <person name="Kang S.-H."/>
            <person name="Pandey R.P."/>
            <person name="Lee C.-M."/>
            <person name="Sim J.-S."/>
            <person name="Jeong J.-T."/>
            <person name="Choi B.-S."/>
            <person name="Jung M."/>
            <person name="Ginzburg D."/>
            <person name="Zhao K."/>
            <person name="Won S.Y."/>
            <person name="Oh T.-J."/>
            <person name="Yu Y."/>
            <person name="Kim N.-H."/>
            <person name="Lee O.R."/>
            <person name="Lee T.-H."/>
            <person name="Bashyal P."/>
            <person name="Kim T.-S."/>
            <person name="Lee W.-H."/>
            <person name="Kawkins C."/>
            <person name="Kim C.-K."/>
            <person name="Kim J.S."/>
            <person name="Ahn B.O."/>
            <person name="Rhee S.Y."/>
            <person name="Sohng J.K."/>
        </authorList>
    </citation>
    <scope>NUCLEOTIDE SEQUENCE</scope>
    <source>
        <tissue evidence="2">Leaf</tissue>
    </source>
</reference>
<name>A0A834XDX4_9FABA</name>
<organism evidence="2 3">
    <name type="scientific">Senna tora</name>
    <dbReference type="NCBI Taxonomy" id="362788"/>
    <lineage>
        <taxon>Eukaryota</taxon>
        <taxon>Viridiplantae</taxon>
        <taxon>Streptophyta</taxon>
        <taxon>Embryophyta</taxon>
        <taxon>Tracheophyta</taxon>
        <taxon>Spermatophyta</taxon>
        <taxon>Magnoliopsida</taxon>
        <taxon>eudicotyledons</taxon>
        <taxon>Gunneridae</taxon>
        <taxon>Pentapetalae</taxon>
        <taxon>rosids</taxon>
        <taxon>fabids</taxon>
        <taxon>Fabales</taxon>
        <taxon>Fabaceae</taxon>
        <taxon>Caesalpinioideae</taxon>
        <taxon>Cassia clade</taxon>
        <taxon>Senna</taxon>
    </lineage>
</organism>
<dbReference type="AlphaFoldDB" id="A0A834XDX4"/>
<keyword evidence="3" id="KW-1185">Reference proteome</keyword>
<evidence type="ECO:0000256" key="1">
    <source>
        <dbReference type="SAM" id="Phobius"/>
    </source>
</evidence>
<keyword evidence="1" id="KW-0472">Membrane</keyword>
<dbReference type="Proteomes" id="UP000634136">
    <property type="component" value="Unassembled WGS sequence"/>
</dbReference>
<keyword evidence="1" id="KW-1133">Transmembrane helix</keyword>
<keyword evidence="1" id="KW-0812">Transmembrane</keyword>
<sequence>MCSWPGLNWPGRASSAVTLKKLACSKSLHHAISFLFLLSPSHPLITITLLHPFHRKLHRHRHAAAGHRELTAVTLSLFISFHLSRLIKCFELGLEGYFKLSLD</sequence>
<protein>
    <submittedName>
        <fullName evidence="2">Uncharacterized protein</fullName>
    </submittedName>
</protein>
<dbReference type="EMBL" id="JAAIUW010000002">
    <property type="protein sequence ID" value="KAF7842482.1"/>
    <property type="molecule type" value="Genomic_DNA"/>
</dbReference>
<evidence type="ECO:0000313" key="2">
    <source>
        <dbReference type="EMBL" id="KAF7842482.1"/>
    </source>
</evidence>
<feature type="transmembrane region" description="Helical" evidence="1">
    <location>
        <begin position="28"/>
        <end position="50"/>
    </location>
</feature>
<gene>
    <name evidence="2" type="ORF">G2W53_004780</name>
</gene>